<keyword evidence="1" id="KW-1185">Reference proteome</keyword>
<sequence>MSVLETEFPTASLPFQMLITVSSIQGGRDHMEDRFHVEISRDSSDKLDHVFAAVLDGHEQCIVQRGSRYIKLYTTRLCHNFKSMREAAKDWPDPNMPGTTASCAFLRKGKIYIGHVGDSARPCRKDQSDRARWKNKG</sequence>
<evidence type="ECO:0000313" key="1">
    <source>
        <dbReference type="Proteomes" id="UP000887574"/>
    </source>
</evidence>
<name>A0A915D073_9BILA</name>
<dbReference type="WBParaSite" id="jg14539">
    <property type="protein sequence ID" value="jg14539"/>
    <property type="gene ID" value="jg14539"/>
</dbReference>
<accession>A0A915D073</accession>
<dbReference type="InterPro" id="IPR036457">
    <property type="entry name" value="PPM-type-like_dom_sf"/>
</dbReference>
<reference evidence="2" key="1">
    <citation type="submission" date="2022-11" db="UniProtKB">
        <authorList>
            <consortium name="WormBaseParasite"/>
        </authorList>
    </citation>
    <scope>IDENTIFICATION</scope>
</reference>
<dbReference type="Proteomes" id="UP000887574">
    <property type="component" value="Unplaced"/>
</dbReference>
<organism evidence="1 2">
    <name type="scientific">Ditylenchus dipsaci</name>
    <dbReference type="NCBI Taxonomy" id="166011"/>
    <lineage>
        <taxon>Eukaryota</taxon>
        <taxon>Metazoa</taxon>
        <taxon>Ecdysozoa</taxon>
        <taxon>Nematoda</taxon>
        <taxon>Chromadorea</taxon>
        <taxon>Rhabditida</taxon>
        <taxon>Tylenchina</taxon>
        <taxon>Tylenchomorpha</taxon>
        <taxon>Sphaerularioidea</taxon>
        <taxon>Anguinidae</taxon>
        <taxon>Anguininae</taxon>
        <taxon>Ditylenchus</taxon>
    </lineage>
</organism>
<dbReference type="SUPFAM" id="SSF81606">
    <property type="entry name" value="PP2C-like"/>
    <property type="match status" value="1"/>
</dbReference>
<dbReference type="AlphaFoldDB" id="A0A915D073"/>
<evidence type="ECO:0000313" key="2">
    <source>
        <dbReference type="WBParaSite" id="jg14539"/>
    </source>
</evidence>
<proteinExistence type="predicted"/>
<dbReference type="Gene3D" id="3.60.40.10">
    <property type="entry name" value="PPM-type phosphatase domain"/>
    <property type="match status" value="1"/>
</dbReference>
<protein>
    <submittedName>
        <fullName evidence="2">PPM-type phosphatase domain-containing protein</fullName>
    </submittedName>
</protein>